<keyword evidence="7 8" id="KW-0460">Magnesium</keyword>
<dbReference type="SUPFAM" id="SSF56059">
    <property type="entry name" value="Glutathione synthetase ATP-binding domain-like"/>
    <property type="match status" value="1"/>
</dbReference>
<evidence type="ECO:0000256" key="7">
    <source>
        <dbReference type="ARBA" id="ARBA00022842"/>
    </source>
</evidence>
<dbReference type="PROSITE" id="PS50975">
    <property type="entry name" value="ATP_GRASP"/>
    <property type="match status" value="1"/>
</dbReference>
<dbReference type="NCBIfam" id="NF001913">
    <property type="entry name" value="PRK00696.1"/>
    <property type="match status" value="1"/>
</dbReference>
<dbReference type="GO" id="GO:0042709">
    <property type="term" value="C:succinate-CoA ligase complex"/>
    <property type="evidence" value="ECO:0007669"/>
    <property type="project" value="TreeGrafter"/>
</dbReference>
<feature type="binding site" evidence="8">
    <location>
        <position position="191"/>
    </location>
    <ligand>
        <name>Mg(2+)</name>
        <dbReference type="ChEBI" id="CHEBI:18420"/>
    </ligand>
</feature>
<dbReference type="RefSeq" id="WP_203892050.1">
    <property type="nucleotide sequence ID" value="NZ_BOOH01000033.1"/>
</dbReference>
<dbReference type="NCBIfam" id="TIGR01016">
    <property type="entry name" value="sucCoAbeta"/>
    <property type="match status" value="1"/>
</dbReference>
<dbReference type="PIRSF" id="PIRSF001554">
    <property type="entry name" value="SucCS_beta"/>
    <property type="match status" value="1"/>
</dbReference>
<feature type="binding site" evidence="8">
    <location>
        <position position="94"/>
    </location>
    <ligand>
        <name>ATP</name>
        <dbReference type="ChEBI" id="CHEBI:30616"/>
    </ligand>
</feature>
<feature type="binding site" evidence="8">
    <location>
        <position position="255"/>
    </location>
    <ligand>
        <name>substrate</name>
        <note>ligand shared with subunit alpha</note>
    </ligand>
</feature>
<gene>
    <name evidence="10" type="primary">sucC_2</name>
    <name evidence="8" type="synonym">sucC</name>
    <name evidence="10" type="ORF">Plo01_39040</name>
</gene>
<dbReference type="InterPro" id="IPR017866">
    <property type="entry name" value="Succ-CoA_synthase_bsu_CS"/>
</dbReference>
<dbReference type="PANTHER" id="PTHR11815:SF10">
    <property type="entry name" value="SUCCINATE--COA LIGASE [GDP-FORMING] SUBUNIT BETA, MITOCHONDRIAL"/>
    <property type="match status" value="1"/>
</dbReference>
<dbReference type="InterPro" id="IPR011761">
    <property type="entry name" value="ATP-grasp"/>
</dbReference>
<evidence type="ECO:0000256" key="2">
    <source>
        <dbReference type="ARBA" id="ARBA00022532"/>
    </source>
</evidence>
<dbReference type="Pfam" id="PF00549">
    <property type="entry name" value="Ligase_CoA"/>
    <property type="match status" value="1"/>
</dbReference>
<organism evidence="10 11">
    <name type="scientific">Planobispora longispora</name>
    <dbReference type="NCBI Taxonomy" id="28887"/>
    <lineage>
        <taxon>Bacteria</taxon>
        <taxon>Bacillati</taxon>
        <taxon>Actinomycetota</taxon>
        <taxon>Actinomycetes</taxon>
        <taxon>Streptosporangiales</taxon>
        <taxon>Streptosporangiaceae</taxon>
        <taxon>Planobispora</taxon>
    </lineage>
</organism>
<dbReference type="Proteomes" id="UP000616724">
    <property type="component" value="Unassembled WGS sequence"/>
</dbReference>
<evidence type="ECO:0000256" key="8">
    <source>
        <dbReference type="HAMAP-Rule" id="MF_00558"/>
    </source>
</evidence>
<protein>
    <recommendedName>
        <fullName evidence="8">Succinate--CoA ligase [ADP-forming] subunit beta</fullName>
        <ecNumber evidence="8">6.2.1.5</ecNumber>
    </recommendedName>
    <alternativeName>
        <fullName evidence="8">Succinyl-CoA synthetase subunit beta</fullName>
        <shortName evidence="8">SCS-beta</shortName>
    </alternativeName>
</protein>
<comment type="catalytic activity">
    <reaction evidence="8">
        <text>succinate + ATP + CoA = succinyl-CoA + ADP + phosphate</text>
        <dbReference type="Rhea" id="RHEA:17661"/>
        <dbReference type="ChEBI" id="CHEBI:30031"/>
        <dbReference type="ChEBI" id="CHEBI:30616"/>
        <dbReference type="ChEBI" id="CHEBI:43474"/>
        <dbReference type="ChEBI" id="CHEBI:57287"/>
        <dbReference type="ChEBI" id="CHEBI:57292"/>
        <dbReference type="ChEBI" id="CHEBI:456216"/>
        <dbReference type="EC" id="6.2.1.5"/>
    </reaction>
</comment>
<dbReference type="Gene3D" id="3.40.50.261">
    <property type="entry name" value="Succinyl-CoA synthetase domains"/>
    <property type="match status" value="1"/>
</dbReference>
<keyword evidence="6 8" id="KW-0067">ATP-binding</keyword>
<proteinExistence type="inferred from homology"/>
<keyword evidence="3 8" id="KW-0436">Ligase</keyword>
<dbReference type="GO" id="GO:0006099">
    <property type="term" value="P:tricarboxylic acid cycle"/>
    <property type="evidence" value="ECO:0007669"/>
    <property type="project" value="UniProtKB-UniRule"/>
</dbReference>
<dbReference type="InterPro" id="IPR013815">
    <property type="entry name" value="ATP_grasp_subdomain_1"/>
</dbReference>
<feature type="binding site" evidence="8">
    <location>
        <position position="45"/>
    </location>
    <ligand>
        <name>ATP</name>
        <dbReference type="ChEBI" id="CHEBI:30616"/>
    </ligand>
</feature>
<feature type="binding site" evidence="8">
    <location>
        <begin position="317"/>
        <end position="319"/>
    </location>
    <ligand>
        <name>substrate</name>
        <note>ligand shared with subunit alpha</note>
    </ligand>
</feature>
<comment type="function">
    <text evidence="8">Succinyl-CoA synthetase functions in the citric acid cycle (TCA), coupling the hydrolysis of succinyl-CoA to the synthesis of either ATP or GTP and thus represents the only step of substrate-level phosphorylation in the TCA. The beta subunit provides nucleotide specificity of the enzyme and binds the substrate succinate, while the binding sites for coenzyme A and phosphate are found in the alpha subunit.</text>
</comment>
<dbReference type="AlphaFoldDB" id="A0A8J3RM33"/>
<evidence type="ECO:0000313" key="10">
    <source>
        <dbReference type="EMBL" id="GIH77475.1"/>
    </source>
</evidence>
<evidence type="ECO:0000259" key="9">
    <source>
        <dbReference type="PROSITE" id="PS50975"/>
    </source>
</evidence>
<name>A0A8J3RM33_9ACTN</name>
<keyword evidence="5 8" id="KW-0547">Nucleotide-binding</keyword>
<dbReference type="Pfam" id="PF08442">
    <property type="entry name" value="ATP-grasp_2"/>
    <property type="match status" value="1"/>
</dbReference>
<dbReference type="GO" id="GO:0004775">
    <property type="term" value="F:succinate-CoA ligase (ADP-forming) activity"/>
    <property type="evidence" value="ECO:0007669"/>
    <property type="project" value="UniProtKB-UniRule"/>
</dbReference>
<feature type="binding site" evidence="8">
    <location>
        <position position="99"/>
    </location>
    <ligand>
        <name>ATP</name>
        <dbReference type="ChEBI" id="CHEBI:30616"/>
    </ligand>
</feature>
<dbReference type="PANTHER" id="PTHR11815">
    <property type="entry name" value="SUCCINYL-COA SYNTHETASE BETA CHAIN"/>
    <property type="match status" value="1"/>
</dbReference>
<evidence type="ECO:0000256" key="6">
    <source>
        <dbReference type="ARBA" id="ARBA00022840"/>
    </source>
</evidence>
<evidence type="ECO:0000256" key="4">
    <source>
        <dbReference type="ARBA" id="ARBA00022723"/>
    </source>
</evidence>
<evidence type="ECO:0000256" key="3">
    <source>
        <dbReference type="ARBA" id="ARBA00022598"/>
    </source>
</evidence>
<comment type="caution">
    <text evidence="10">The sequence shown here is derived from an EMBL/GenBank/DDBJ whole genome shotgun (WGS) entry which is preliminary data.</text>
</comment>
<comment type="cofactor">
    <cofactor evidence="8">
        <name>Mg(2+)</name>
        <dbReference type="ChEBI" id="CHEBI:18420"/>
    </cofactor>
    <text evidence="8">Binds 1 Mg(2+) ion per subunit.</text>
</comment>
<keyword evidence="4 8" id="KW-0479">Metal-binding</keyword>
<dbReference type="PROSITE" id="PS01217">
    <property type="entry name" value="SUCCINYL_COA_LIG_3"/>
    <property type="match status" value="1"/>
</dbReference>
<dbReference type="SUPFAM" id="SSF52210">
    <property type="entry name" value="Succinyl-CoA synthetase domains"/>
    <property type="match status" value="1"/>
</dbReference>
<dbReference type="GO" id="GO:0006104">
    <property type="term" value="P:succinyl-CoA metabolic process"/>
    <property type="evidence" value="ECO:0007669"/>
    <property type="project" value="TreeGrafter"/>
</dbReference>
<dbReference type="InterPro" id="IPR005811">
    <property type="entry name" value="SUCC_ACL_C"/>
</dbReference>
<accession>A0A8J3RM33</accession>
<dbReference type="InterPro" id="IPR005809">
    <property type="entry name" value="Succ_CoA_ligase-like_bsu"/>
</dbReference>
<feature type="domain" description="ATP-grasp" evidence="9">
    <location>
        <begin position="9"/>
        <end position="224"/>
    </location>
</feature>
<comment type="catalytic activity">
    <reaction evidence="8">
        <text>GTP + succinate + CoA = succinyl-CoA + GDP + phosphate</text>
        <dbReference type="Rhea" id="RHEA:22120"/>
        <dbReference type="ChEBI" id="CHEBI:30031"/>
        <dbReference type="ChEBI" id="CHEBI:37565"/>
        <dbReference type="ChEBI" id="CHEBI:43474"/>
        <dbReference type="ChEBI" id="CHEBI:57287"/>
        <dbReference type="ChEBI" id="CHEBI:57292"/>
        <dbReference type="ChEBI" id="CHEBI:58189"/>
    </reaction>
</comment>
<evidence type="ECO:0000256" key="1">
    <source>
        <dbReference type="ARBA" id="ARBA00009182"/>
    </source>
</evidence>
<dbReference type="GO" id="GO:0005829">
    <property type="term" value="C:cytosol"/>
    <property type="evidence" value="ECO:0007669"/>
    <property type="project" value="TreeGrafter"/>
</dbReference>
<keyword evidence="2 8" id="KW-0816">Tricarboxylic acid cycle</keyword>
<feature type="binding site" evidence="8">
    <location>
        <position position="205"/>
    </location>
    <ligand>
        <name>Mg(2+)</name>
        <dbReference type="ChEBI" id="CHEBI:18420"/>
    </ligand>
</feature>
<dbReference type="HAMAP" id="MF_00558">
    <property type="entry name" value="Succ_CoA_beta"/>
    <property type="match status" value="1"/>
</dbReference>
<comment type="subunit">
    <text evidence="8">Heterotetramer of two alpha and two beta subunits.</text>
</comment>
<keyword evidence="11" id="KW-1185">Reference proteome</keyword>
<dbReference type="EC" id="6.2.1.5" evidence="8"/>
<dbReference type="InterPro" id="IPR013650">
    <property type="entry name" value="ATP-grasp_succ-CoA_synth-type"/>
</dbReference>
<reference evidence="10 11" key="1">
    <citation type="submission" date="2021-01" db="EMBL/GenBank/DDBJ databases">
        <title>Whole genome shotgun sequence of Planobispora longispora NBRC 13918.</title>
        <authorList>
            <person name="Komaki H."/>
            <person name="Tamura T."/>
        </authorList>
    </citation>
    <scope>NUCLEOTIDE SEQUENCE [LARGE SCALE GENOMIC DNA]</scope>
    <source>
        <strain evidence="10 11">NBRC 13918</strain>
    </source>
</reference>
<comment type="pathway">
    <text evidence="8">Carbohydrate metabolism; tricarboxylic acid cycle; succinate from succinyl-CoA (ligase route): step 1/1.</text>
</comment>
<comment type="similarity">
    <text evidence="1 8">Belongs to the succinate/malate CoA ligase beta subunit family.</text>
</comment>
<evidence type="ECO:0000313" key="11">
    <source>
        <dbReference type="Proteomes" id="UP000616724"/>
    </source>
</evidence>
<dbReference type="Gene3D" id="3.30.1490.20">
    <property type="entry name" value="ATP-grasp fold, A domain"/>
    <property type="match status" value="1"/>
</dbReference>
<dbReference type="FunFam" id="3.30.470.20:FF:000002">
    <property type="entry name" value="Succinate--CoA ligase [ADP-forming] subunit beta"/>
    <property type="match status" value="1"/>
</dbReference>
<dbReference type="InterPro" id="IPR016102">
    <property type="entry name" value="Succinyl-CoA_synth-like"/>
</dbReference>
<sequence>MDLFEHQAKELFARHGIPVPAGGLAATPQDARRIAAGLGVPVVVKAQVKTGGRGKAGGVRPAPGPATAEDAARGILGMDIKGHIAETVLVEAATVAVEEYYVAYLVDRAERRFLAMASTEGGMDIEEVAAVRPQALARMPVDPRVGVGEEAARELLARAGFAADVRDAIAGVLVDLWRVVAAEDAVLVEVNPLAWTAGGDIVALDGKITLDGNAAFRHDRSAFAGTSREESLEARARARRLNYVKLDGQVGVVGNGAGLVMSTLDVVALAGERFGGIRPANFLDIGGGASARVMADSLEIVLSDPDVRSVLVNVFGGITACDAVADGIVSALGLLGERGLGRPIVVRLDGNNALAGRRILERAGHPAIRQITTMDGAAEEAARLAAA</sequence>
<dbReference type="UniPathway" id="UPA00223">
    <property type="reaction ID" value="UER00999"/>
</dbReference>
<dbReference type="FunFam" id="3.40.50.261:FF:000007">
    <property type="entry name" value="Succinate--CoA ligase [ADP-forming] subunit beta"/>
    <property type="match status" value="1"/>
</dbReference>
<dbReference type="Gene3D" id="3.30.470.20">
    <property type="entry name" value="ATP-grasp fold, B domain"/>
    <property type="match status" value="1"/>
</dbReference>
<evidence type="ECO:0000256" key="5">
    <source>
        <dbReference type="ARBA" id="ARBA00022741"/>
    </source>
</evidence>
<dbReference type="GO" id="GO:0000287">
    <property type="term" value="F:magnesium ion binding"/>
    <property type="evidence" value="ECO:0007669"/>
    <property type="project" value="UniProtKB-UniRule"/>
</dbReference>
<dbReference type="EMBL" id="BOOH01000033">
    <property type="protein sequence ID" value="GIH77475.1"/>
    <property type="molecule type" value="Genomic_DNA"/>
</dbReference>
<feature type="binding site" evidence="8">
    <location>
        <begin position="52"/>
        <end position="54"/>
    </location>
    <ligand>
        <name>ATP</name>
        <dbReference type="ChEBI" id="CHEBI:30616"/>
    </ligand>
</feature>
<dbReference type="GO" id="GO:0005524">
    <property type="term" value="F:ATP binding"/>
    <property type="evidence" value="ECO:0007669"/>
    <property type="project" value="UniProtKB-UniRule"/>
</dbReference>
<feature type="binding site" evidence="8">
    <location>
        <position position="91"/>
    </location>
    <ligand>
        <name>ATP</name>
        <dbReference type="ChEBI" id="CHEBI:30616"/>
    </ligand>
</feature>